<gene>
    <name evidence="1" type="ORF">BC938DRAFT_470871</name>
</gene>
<organism evidence="1 2">
    <name type="scientific">Jimgerdemannia flammicorona</name>
    <dbReference type="NCBI Taxonomy" id="994334"/>
    <lineage>
        <taxon>Eukaryota</taxon>
        <taxon>Fungi</taxon>
        <taxon>Fungi incertae sedis</taxon>
        <taxon>Mucoromycota</taxon>
        <taxon>Mucoromycotina</taxon>
        <taxon>Endogonomycetes</taxon>
        <taxon>Endogonales</taxon>
        <taxon>Endogonaceae</taxon>
        <taxon>Jimgerdemannia</taxon>
    </lineage>
</organism>
<accession>A0A433Q996</accession>
<dbReference type="EMBL" id="RBNJ01010633">
    <property type="protein sequence ID" value="RUS26357.1"/>
    <property type="molecule type" value="Genomic_DNA"/>
</dbReference>
<sequence length="97" mass="11550">MQHINAVLFFEYQRWVVLFDPRVERSELYRANHYGILSLDLRGLHCSIICHCKITLSTASVSKNTQRTNNLYEQLLLLLTFNNRCHHRGSRMFHEKC</sequence>
<evidence type="ECO:0000313" key="2">
    <source>
        <dbReference type="Proteomes" id="UP000274822"/>
    </source>
</evidence>
<protein>
    <submittedName>
        <fullName evidence="1">Uncharacterized protein</fullName>
    </submittedName>
</protein>
<dbReference type="Proteomes" id="UP000274822">
    <property type="component" value="Unassembled WGS sequence"/>
</dbReference>
<evidence type="ECO:0000313" key="1">
    <source>
        <dbReference type="EMBL" id="RUS26357.1"/>
    </source>
</evidence>
<comment type="caution">
    <text evidence="1">The sequence shown here is derived from an EMBL/GenBank/DDBJ whole genome shotgun (WGS) entry which is preliminary data.</text>
</comment>
<keyword evidence="2" id="KW-1185">Reference proteome</keyword>
<reference evidence="1 2" key="1">
    <citation type="journal article" date="2018" name="New Phytol.">
        <title>Phylogenomics of Endogonaceae and evolution of mycorrhizas within Mucoromycota.</title>
        <authorList>
            <person name="Chang Y."/>
            <person name="Desiro A."/>
            <person name="Na H."/>
            <person name="Sandor L."/>
            <person name="Lipzen A."/>
            <person name="Clum A."/>
            <person name="Barry K."/>
            <person name="Grigoriev I.V."/>
            <person name="Martin F.M."/>
            <person name="Stajich J.E."/>
            <person name="Smith M.E."/>
            <person name="Bonito G."/>
            <person name="Spatafora J.W."/>
        </authorList>
    </citation>
    <scope>NUCLEOTIDE SEQUENCE [LARGE SCALE GENOMIC DNA]</scope>
    <source>
        <strain evidence="1 2">AD002</strain>
    </source>
</reference>
<name>A0A433Q996_9FUNG</name>
<dbReference type="AlphaFoldDB" id="A0A433Q996"/>
<proteinExistence type="predicted"/>